<dbReference type="EMBL" id="CP139957">
    <property type="protein sequence ID" value="WPX08995.1"/>
    <property type="molecule type" value="Genomic_DNA"/>
</dbReference>
<dbReference type="RefSeq" id="WP_052661776.1">
    <property type="nucleotide sequence ID" value="NZ_CP139957.1"/>
</dbReference>
<feature type="transmembrane region" description="Helical" evidence="1">
    <location>
        <begin position="230"/>
        <end position="252"/>
    </location>
</feature>
<dbReference type="PANTHER" id="PTHR36435:SF1">
    <property type="entry name" value="CAAX AMINO TERMINAL PROTEASE FAMILY PROTEIN"/>
    <property type="match status" value="1"/>
</dbReference>
<protein>
    <submittedName>
        <fullName evidence="3">Type II CAAX endopeptidase family protein</fullName>
    </submittedName>
</protein>
<proteinExistence type="predicted"/>
<feature type="domain" description="CAAX prenyl protease 2/Lysostaphin resistance protein A-like" evidence="2">
    <location>
        <begin position="125"/>
        <end position="211"/>
    </location>
</feature>
<sequence>MILSTLKEVVKYIGLLLICAVVMSIIALIFNIDISENVLYIGTFALFYIFVIIYLKRRKVNILDLCNFRKVTIKDAVFAIMLAIVFQFIVSAIGAILDSVDKIAPYIKEYENSMQNLIGSEKIEIVFFAIVIAAPFFEELMFRGLIFGTMLVNQMNIYLAAVLQALLFGLIHFDLYQGAVTFLMGIFSAFVLYCTNSIWNSIVFHAVFNFFGLNGLIYEINKSTESDLPIMGYIIMLVIGITLMYMPMRYFLKRKLEIKN</sequence>
<dbReference type="InterPro" id="IPR003675">
    <property type="entry name" value="Rce1/LyrA-like_dom"/>
</dbReference>
<gene>
    <name evidence="3" type="ORF">SOJ16_000162</name>
</gene>
<feature type="transmembrane region" description="Helical" evidence="1">
    <location>
        <begin position="76"/>
        <end position="97"/>
    </location>
</feature>
<keyword evidence="1" id="KW-1133">Transmembrane helix</keyword>
<evidence type="ECO:0000256" key="1">
    <source>
        <dbReference type="SAM" id="Phobius"/>
    </source>
</evidence>
<evidence type="ECO:0000313" key="3">
    <source>
        <dbReference type="EMBL" id="WPX08995.1"/>
    </source>
</evidence>
<dbReference type="Pfam" id="PF02517">
    <property type="entry name" value="Rce1-like"/>
    <property type="match status" value="1"/>
</dbReference>
<accession>A0ABZ0U011</accession>
<dbReference type="PANTHER" id="PTHR36435">
    <property type="entry name" value="SLR1288 PROTEIN"/>
    <property type="match status" value="1"/>
</dbReference>
<reference evidence="3 4" key="1">
    <citation type="submission" date="2023-12" db="EMBL/GenBank/DDBJ databases">
        <authorList>
            <person name="Manesh M.J.H."/>
            <person name="Bing R.G."/>
            <person name="Willard D.J."/>
            <person name="Kelly R.M."/>
        </authorList>
    </citation>
    <scope>NUCLEOTIDE SEQUENCE [LARGE SCALE GENOMIC DNA]</scope>
    <source>
        <strain evidence="3 4">DSM 8977</strain>
    </source>
</reference>
<evidence type="ECO:0000313" key="4">
    <source>
        <dbReference type="Proteomes" id="UP001322744"/>
    </source>
</evidence>
<feature type="transmembrane region" description="Helical" evidence="1">
    <location>
        <begin position="12"/>
        <end position="32"/>
    </location>
</feature>
<organism evidence="3 4">
    <name type="scientific">Anaerocellum danielii</name>
    <dbReference type="NCBI Taxonomy" id="1387557"/>
    <lineage>
        <taxon>Bacteria</taxon>
        <taxon>Bacillati</taxon>
        <taxon>Bacillota</taxon>
        <taxon>Bacillota incertae sedis</taxon>
        <taxon>Caldicellulosiruptorales</taxon>
        <taxon>Caldicellulosiruptoraceae</taxon>
        <taxon>Anaerocellum</taxon>
    </lineage>
</organism>
<keyword evidence="1" id="KW-0472">Membrane</keyword>
<dbReference type="Proteomes" id="UP001322744">
    <property type="component" value="Chromosome"/>
</dbReference>
<feature type="transmembrane region" description="Helical" evidence="1">
    <location>
        <begin position="202"/>
        <end position="218"/>
    </location>
</feature>
<feature type="transmembrane region" description="Helical" evidence="1">
    <location>
        <begin position="117"/>
        <end position="137"/>
    </location>
</feature>
<keyword evidence="1" id="KW-0812">Transmembrane</keyword>
<feature type="transmembrane region" description="Helical" evidence="1">
    <location>
        <begin position="38"/>
        <end position="55"/>
    </location>
</feature>
<feature type="transmembrane region" description="Helical" evidence="1">
    <location>
        <begin position="144"/>
        <end position="169"/>
    </location>
</feature>
<dbReference type="InterPro" id="IPR052710">
    <property type="entry name" value="CAAX_protease"/>
</dbReference>
<evidence type="ECO:0000259" key="2">
    <source>
        <dbReference type="Pfam" id="PF02517"/>
    </source>
</evidence>
<name>A0ABZ0U011_9FIRM</name>
<keyword evidence="4" id="KW-1185">Reference proteome</keyword>
<feature type="transmembrane region" description="Helical" evidence="1">
    <location>
        <begin position="175"/>
        <end position="195"/>
    </location>
</feature>